<feature type="domain" description="HTH marR-type" evidence="1">
    <location>
        <begin position="31"/>
        <end position="128"/>
    </location>
</feature>
<evidence type="ECO:0000259" key="1">
    <source>
        <dbReference type="SMART" id="SM00347"/>
    </source>
</evidence>
<dbReference type="SUPFAM" id="SSF46785">
    <property type="entry name" value="Winged helix' DNA-binding domain"/>
    <property type="match status" value="1"/>
</dbReference>
<organism evidence="2 3">
    <name type="scientific">Actinoplanes auranticolor</name>
    <dbReference type="NCBI Taxonomy" id="47988"/>
    <lineage>
        <taxon>Bacteria</taxon>
        <taxon>Bacillati</taxon>
        <taxon>Actinomycetota</taxon>
        <taxon>Actinomycetes</taxon>
        <taxon>Micromonosporales</taxon>
        <taxon>Micromonosporaceae</taxon>
        <taxon>Actinoplanes</taxon>
    </lineage>
</organism>
<gene>
    <name evidence="2" type="ORF">Aau02nite_35420</name>
</gene>
<dbReference type="EMBL" id="BOQL01000026">
    <property type="protein sequence ID" value="GIM69264.1"/>
    <property type="molecule type" value="Genomic_DNA"/>
</dbReference>
<protein>
    <submittedName>
        <fullName evidence="2">MarR family transcriptional regulator</fullName>
    </submittedName>
</protein>
<dbReference type="InterPro" id="IPR036388">
    <property type="entry name" value="WH-like_DNA-bd_sf"/>
</dbReference>
<reference evidence="2" key="1">
    <citation type="submission" date="2021-03" db="EMBL/GenBank/DDBJ databases">
        <title>Whole genome shotgun sequence of Actinoplanes auranticolor NBRC 12245.</title>
        <authorList>
            <person name="Komaki H."/>
            <person name="Tamura T."/>
        </authorList>
    </citation>
    <scope>NUCLEOTIDE SEQUENCE</scope>
    <source>
        <strain evidence="2">NBRC 12245</strain>
    </source>
</reference>
<accession>A0A919VTT9</accession>
<dbReference type="GO" id="GO:0003700">
    <property type="term" value="F:DNA-binding transcription factor activity"/>
    <property type="evidence" value="ECO:0007669"/>
    <property type="project" value="InterPro"/>
</dbReference>
<proteinExistence type="predicted"/>
<evidence type="ECO:0000313" key="2">
    <source>
        <dbReference type="EMBL" id="GIM69264.1"/>
    </source>
</evidence>
<comment type="caution">
    <text evidence="2">The sequence shown here is derived from an EMBL/GenBank/DDBJ whole genome shotgun (WGS) entry which is preliminary data.</text>
</comment>
<dbReference type="InterPro" id="IPR000835">
    <property type="entry name" value="HTH_MarR-typ"/>
</dbReference>
<dbReference type="AlphaFoldDB" id="A0A919VTT9"/>
<name>A0A919VTT9_9ACTN</name>
<dbReference type="InterPro" id="IPR011991">
    <property type="entry name" value="ArsR-like_HTH"/>
</dbReference>
<dbReference type="Gene3D" id="1.10.10.10">
    <property type="entry name" value="Winged helix-like DNA-binding domain superfamily/Winged helix DNA-binding domain"/>
    <property type="match status" value="1"/>
</dbReference>
<dbReference type="Pfam" id="PF12802">
    <property type="entry name" value="MarR_2"/>
    <property type="match status" value="1"/>
</dbReference>
<dbReference type="InterPro" id="IPR036390">
    <property type="entry name" value="WH_DNA-bd_sf"/>
</dbReference>
<dbReference type="Proteomes" id="UP000681340">
    <property type="component" value="Unassembled WGS sequence"/>
</dbReference>
<sequence length="161" mass="17731">MTPPDLLDSSYYGPLFRLLADMDADIAGLYAEAGIEGVRTRFVGPMIELGRGGPLSIKEIAERRKVSHSAMSQTVAAMRKAGLVEPAEDSDGRKRRVQLTARSRELLPFLQAEWRATEAAVLALDAELPYPIMRAVADLQAALRTRPFAQRLRDQLAGEQP</sequence>
<keyword evidence="3" id="KW-1185">Reference proteome</keyword>
<dbReference type="CDD" id="cd00090">
    <property type="entry name" value="HTH_ARSR"/>
    <property type="match status" value="1"/>
</dbReference>
<evidence type="ECO:0000313" key="3">
    <source>
        <dbReference type="Proteomes" id="UP000681340"/>
    </source>
</evidence>
<dbReference type="RefSeq" id="WP_246595219.1">
    <property type="nucleotide sequence ID" value="NZ_BAABEA010000008.1"/>
</dbReference>
<dbReference type="SMART" id="SM00347">
    <property type="entry name" value="HTH_MARR"/>
    <property type="match status" value="1"/>
</dbReference>